<accession>A0A396RQC3</accession>
<gene>
    <name evidence="1" type="ORF">D1610_00410</name>
</gene>
<dbReference type="EMBL" id="QWLV01000001">
    <property type="protein sequence ID" value="RHW18668.1"/>
    <property type="molecule type" value="Genomic_DNA"/>
</dbReference>
<evidence type="ECO:0000313" key="1">
    <source>
        <dbReference type="EMBL" id="RHW18668.1"/>
    </source>
</evidence>
<dbReference type="InterPro" id="IPR007460">
    <property type="entry name" value="BrnT_toxin"/>
</dbReference>
<dbReference type="Pfam" id="PF04365">
    <property type="entry name" value="BrnT_toxin"/>
    <property type="match status" value="1"/>
</dbReference>
<evidence type="ECO:0000313" key="2">
    <source>
        <dbReference type="Proteomes" id="UP000266693"/>
    </source>
</evidence>
<dbReference type="InterPro" id="IPR038573">
    <property type="entry name" value="BrnT_sf"/>
</dbReference>
<dbReference type="OrthoDB" id="839663at2"/>
<comment type="caution">
    <text evidence="1">The sequence shown here is derived from an EMBL/GenBank/DDBJ whole genome shotgun (WGS) entry which is preliminary data.</text>
</comment>
<proteinExistence type="predicted"/>
<sequence length="94" mass="10671">MIAEFDPAKDKANRIKHGVPLIFGLRIFDDPDVVIIPTLRIGDEEERHKAIGSVNGKLYTAIHVWRGEVIRLISVRRSNDREQRDYDSNSGGSE</sequence>
<protein>
    <submittedName>
        <fullName evidence="1">BrnT family toxin</fullName>
    </submittedName>
</protein>
<name>A0A396RQC3_9SPHN</name>
<dbReference type="Gene3D" id="3.10.450.530">
    <property type="entry name" value="Ribonuclease toxin, BrnT, of type II toxin-antitoxin system"/>
    <property type="match status" value="1"/>
</dbReference>
<keyword evidence="2" id="KW-1185">Reference proteome</keyword>
<dbReference type="Proteomes" id="UP000266693">
    <property type="component" value="Unassembled WGS sequence"/>
</dbReference>
<dbReference type="RefSeq" id="WP_118862175.1">
    <property type="nucleotide sequence ID" value="NZ_QWLV01000001.1"/>
</dbReference>
<dbReference type="AlphaFoldDB" id="A0A396RQC3"/>
<reference evidence="1 2" key="1">
    <citation type="submission" date="2018-08" db="EMBL/GenBank/DDBJ databases">
        <title>The multiple taxonomic identification of Sphingomonas gilva.</title>
        <authorList>
            <person name="Zhu D."/>
            <person name="Zheng S."/>
        </authorList>
    </citation>
    <scope>NUCLEOTIDE SEQUENCE [LARGE SCALE GENOMIC DNA]</scope>
    <source>
        <strain evidence="1 2">ZDH117</strain>
    </source>
</reference>
<organism evidence="1 2">
    <name type="scientific">Sphingomonas gilva</name>
    <dbReference type="NCBI Taxonomy" id="2305907"/>
    <lineage>
        <taxon>Bacteria</taxon>
        <taxon>Pseudomonadati</taxon>
        <taxon>Pseudomonadota</taxon>
        <taxon>Alphaproteobacteria</taxon>
        <taxon>Sphingomonadales</taxon>
        <taxon>Sphingomonadaceae</taxon>
        <taxon>Sphingomonas</taxon>
    </lineage>
</organism>